<evidence type="ECO:0008006" key="3">
    <source>
        <dbReference type="Google" id="ProtNLM"/>
    </source>
</evidence>
<evidence type="ECO:0000313" key="2">
    <source>
        <dbReference type="EMBL" id="SBR01033.1"/>
    </source>
</evidence>
<name>A0A1A8IX08_NOTKU</name>
<accession>A0A1A8IX08</accession>
<dbReference type="EMBL" id="HAED01014588">
    <property type="protein sequence ID" value="SBR01033.1"/>
    <property type="molecule type" value="Transcribed_RNA"/>
</dbReference>
<evidence type="ECO:0000256" key="1">
    <source>
        <dbReference type="SAM" id="MobiDB-lite"/>
    </source>
</evidence>
<dbReference type="AlphaFoldDB" id="A0A1A8IX08"/>
<feature type="region of interest" description="Disordered" evidence="1">
    <location>
        <begin position="79"/>
        <end position="98"/>
    </location>
</feature>
<gene>
    <name evidence="2" type="primary">BX324155.1</name>
</gene>
<reference evidence="2" key="1">
    <citation type="submission" date="2016-05" db="EMBL/GenBank/DDBJ databases">
        <authorList>
            <person name="Lavstsen T."/>
            <person name="Jespersen J.S."/>
        </authorList>
    </citation>
    <scope>NUCLEOTIDE SEQUENCE</scope>
    <source>
        <tissue evidence="2">Brain</tissue>
    </source>
</reference>
<organism evidence="2">
    <name type="scientific">Nothobranchius kuhntae</name>
    <name type="common">Beira killifish</name>
    <dbReference type="NCBI Taxonomy" id="321403"/>
    <lineage>
        <taxon>Eukaryota</taxon>
        <taxon>Metazoa</taxon>
        <taxon>Chordata</taxon>
        <taxon>Craniata</taxon>
        <taxon>Vertebrata</taxon>
        <taxon>Euteleostomi</taxon>
        <taxon>Actinopterygii</taxon>
        <taxon>Neopterygii</taxon>
        <taxon>Teleostei</taxon>
        <taxon>Neoteleostei</taxon>
        <taxon>Acanthomorphata</taxon>
        <taxon>Ovalentaria</taxon>
        <taxon>Atherinomorphae</taxon>
        <taxon>Cyprinodontiformes</taxon>
        <taxon>Nothobranchiidae</taxon>
        <taxon>Nothobranchius</taxon>
    </lineage>
</organism>
<feature type="compositionally biased region" description="Polar residues" evidence="1">
    <location>
        <begin position="79"/>
        <end position="88"/>
    </location>
</feature>
<sequence length="98" mass="10671">MLSLTAAADVIPSVLVLKRLLAKDTAADHGVKTTKATLLEAVSKRFADIEKEPLYSLAIIIDPRYKDKFYPEDAVKIETQTASSSNHKGLSEGSKPRS</sequence>
<reference evidence="2" key="2">
    <citation type="submission" date="2016-06" db="EMBL/GenBank/DDBJ databases">
        <title>The genome of a short-lived fish provides insights into sex chromosome evolution and the genetic control of aging.</title>
        <authorList>
            <person name="Reichwald K."/>
            <person name="Felder M."/>
            <person name="Petzold A."/>
            <person name="Koch P."/>
            <person name="Groth M."/>
            <person name="Platzer M."/>
        </authorList>
    </citation>
    <scope>NUCLEOTIDE SEQUENCE</scope>
    <source>
        <tissue evidence="2">Brain</tissue>
    </source>
</reference>
<protein>
    <recommendedName>
        <fullName evidence="3">Zinc finger, BED domain containing 4</fullName>
    </recommendedName>
</protein>
<proteinExistence type="predicted"/>